<gene>
    <name evidence="3" type="ORF">ABN611_29790</name>
</gene>
<accession>A0AAU7T7E3</accession>
<dbReference type="PROSITE" id="PS00061">
    <property type="entry name" value="ADH_SHORT"/>
    <property type="match status" value="1"/>
</dbReference>
<dbReference type="PRINTS" id="PR00081">
    <property type="entry name" value="GDHRDH"/>
</dbReference>
<protein>
    <submittedName>
        <fullName evidence="3">Oxidoreductase</fullName>
    </submittedName>
</protein>
<dbReference type="NCBIfam" id="NF004846">
    <property type="entry name" value="PRK06197.1"/>
    <property type="match status" value="1"/>
</dbReference>
<dbReference type="EMBL" id="CP158165">
    <property type="protein sequence ID" value="XBV22744.1"/>
    <property type="molecule type" value="Genomic_DNA"/>
</dbReference>
<dbReference type="GO" id="GO:0016491">
    <property type="term" value="F:oxidoreductase activity"/>
    <property type="evidence" value="ECO:0007669"/>
    <property type="project" value="UniProtKB-KW"/>
</dbReference>
<organism evidence="3">
    <name type="scientific">Kribbella sp. HUAS MG21</name>
    <dbReference type="NCBI Taxonomy" id="3160966"/>
    <lineage>
        <taxon>Bacteria</taxon>
        <taxon>Bacillati</taxon>
        <taxon>Actinomycetota</taxon>
        <taxon>Actinomycetes</taxon>
        <taxon>Propionibacteriales</taxon>
        <taxon>Kribbellaceae</taxon>
        <taxon>Kribbella</taxon>
    </lineage>
</organism>
<proteinExistence type="inferred from homology"/>
<keyword evidence="2" id="KW-0560">Oxidoreductase</keyword>
<name>A0AAU7T7E3_9ACTN</name>
<evidence type="ECO:0000313" key="3">
    <source>
        <dbReference type="EMBL" id="XBV22744.1"/>
    </source>
</evidence>
<dbReference type="PANTHER" id="PTHR43157">
    <property type="entry name" value="PHOSPHATIDYLINOSITOL-GLYCAN BIOSYNTHESIS CLASS F PROTEIN-RELATED"/>
    <property type="match status" value="1"/>
</dbReference>
<dbReference type="PANTHER" id="PTHR43157:SF31">
    <property type="entry name" value="PHOSPHATIDYLINOSITOL-GLYCAN BIOSYNTHESIS CLASS F PROTEIN"/>
    <property type="match status" value="1"/>
</dbReference>
<dbReference type="RefSeq" id="WP_350275583.1">
    <property type="nucleotide sequence ID" value="NZ_CP158165.1"/>
</dbReference>
<dbReference type="InterPro" id="IPR002347">
    <property type="entry name" value="SDR_fam"/>
</dbReference>
<sequence length="304" mass="32201">MQAWRDNDIPDQNGRTVVITGANSGLGLRAATVLAAKGARVILACRSRERGERAAAAVGGELVLLDLADLDSVRTAAADIRDRTGDYVDLLIDNAGIPAGRLRRTAAGHESIFATNYLGHAALTWLLMPALRAAGAARVVTVSSIAHRGKGFDVEDPGFERRRFRMAHAYSQSKLAGLMFALELQERLRAEGSPVLSVAAHPGFTGTELGAAGARNQGLGAVARPLNALTKALSQSVPEGTLPILYAATAPGVRGGDYYGPRKFGEFFGGVGPARIDPRAHDRALRIRLWTRTAELTGIHPDPS</sequence>
<dbReference type="InterPro" id="IPR020904">
    <property type="entry name" value="Sc_DH/Rdtase_CS"/>
</dbReference>
<comment type="similarity">
    <text evidence="1">Belongs to the short-chain dehydrogenases/reductases (SDR) family.</text>
</comment>
<reference evidence="3" key="1">
    <citation type="submission" date="2024-06" db="EMBL/GenBank/DDBJ databases">
        <title>Kribbella sp. strain HUAS MG21 genome sequences.</title>
        <authorList>
            <person name="Mo P."/>
        </authorList>
    </citation>
    <scope>NUCLEOTIDE SEQUENCE</scope>
    <source>
        <strain evidence="3">HUAS MG21</strain>
    </source>
</reference>
<evidence type="ECO:0000256" key="1">
    <source>
        <dbReference type="ARBA" id="ARBA00006484"/>
    </source>
</evidence>
<dbReference type="InterPro" id="IPR036291">
    <property type="entry name" value="NAD(P)-bd_dom_sf"/>
</dbReference>
<dbReference type="Pfam" id="PF00106">
    <property type="entry name" value="adh_short"/>
    <property type="match status" value="1"/>
</dbReference>
<dbReference type="AlphaFoldDB" id="A0AAU7T7E3"/>
<evidence type="ECO:0000256" key="2">
    <source>
        <dbReference type="ARBA" id="ARBA00023002"/>
    </source>
</evidence>
<dbReference type="SUPFAM" id="SSF51735">
    <property type="entry name" value="NAD(P)-binding Rossmann-fold domains"/>
    <property type="match status" value="1"/>
</dbReference>
<dbReference type="Gene3D" id="3.40.50.720">
    <property type="entry name" value="NAD(P)-binding Rossmann-like Domain"/>
    <property type="match status" value="1"/>
</dbReference>